<dbReference type="Proteomes" id="UP000017861">
    <property type="component" value="Unassembled WGS sequence"/>
</dbReference>
<dbReference type="AlphaFoldDB" id="V5B4M8"/>
<evidence type="ECO:0000313" key="1">
    <source>
        <dbReference type="EMBL" id="ESS60942.1"/>
    </source>
</evidence>
<accession>V5B4M8</accession>
<proteinExistence type="predicted"/>
<evidence type="ECO:0000313" key="2">
    <source>
        <dbReference type="Proteomes" id="UP000017861"/>
    </source>
</evidence>
<comment type="caution">
    <text evidence="1">The sequence shown here is derived from an EMBL/GenBank/DDBJ whole genome shotgun (WGS) entry which is preliminary data.</text>
</comment>
<dbReference type="EMBL" id="AYLP01000367">
    <property type="protein sequence ID" value="ESS60942.1"/>
    <property type="molecule type" value="Genomic_DNA"/>
</dbReference>
<name>V5B4M8_TRYCR</name>
<protein>
    <submittedName>
        <fullName evidence="1">Uncharacterized protein</fullName>
    </submittedName>
</protein>
<reference evidence="1 2" key="1">
    <citation type="journal article" date="2014" name="Genome Announc.">
        <title>Trypanosoma cruzi Clone Dm28c Draft Genome Sequence.</title>
        <authorList>
            <person name="Grisard E.C."/>
            <person name="Teixeira S.M."/>
            <person name="de Almeida L.G."/>
            <person name="Stoco P.H."/>
            <person name="Gerber A.L."/>
            <person name="Talavera-Lopez C."/>
            <person name="Lima O.C."/>
            <person name="Andersson B."/>
            <person name="de Vasconcelos A.T."/>
        </authorList>
    </citation>
    <scope>NUCLEOTIDE SEQUENCE [LARGE SCALE GENOMIC DNA]</scope>
    <source>
        <strain evidence="1 2">Dm28c</strain>
    </source>
</reference>
<dbReference type="VEuPathDB" id="TriTrypDB:TCDM_11497"/>
<sequence length="167" mass="18586">MKRRKEEAVRVRRGSHLLWECCTACGGIALNCRTITHEDVTRSGRSLFVSAAVGVGAFAPDLSARWPRRALPTQRSTALVGHLLSHCSIVTDASGTRRGSGSRHRHECDRKRTRLLLRFEGAIRVAQRRAHKPHRGVRARHRALAAECLRPEGRCGGVPLPSMWKDS</sequence>
<organism evidence="1 2">
    <name type="scientific">Trypanosoma cruzi Dm28c</name>
    <dbReference type="NCBI Taxonomy" id="1416333"/>
    <lineage>
        <taxon>Eukaryota</taxon>
        <taxon>Discoba</taxon>
        <taxon>Euglenozoa</taxon>
        <taxon>Kinetoplastea</taxon>
        <taxon>Metakinetoplastina</taxon>
        <taxon>Trypanosomatida</taxon>
        <taxon>Trypanosomatidae</taxon>
        <taxon>Trypanosoma</taxon>
        <taxon>Schizotrypanum</taxon>
    </lineage>
</organism>
<gene>
    <name evidence="1" type="ORF">TCDM_11497</name>
</gene>